<reference evidence="3" key="1">
    <citation type="submission" date="2017-09" db="EMBL/GenBank/DDBJ databases">
        <title>Depth-based differentiation of microbial function through sediment-hosted aquifers and enrichment of novel symbionts in the deep terrestrial subsurface.</title>
        <authorList>
            <person name="Probst A.J."/>
            <person name="Ladd B."/>
            <person name="Jarett J.K."/>
            <person name="Geller-Mcgrath D.E."/>
            <person name="Sieber C.M.K."/>
            <person name="Emerson J.B."/>
            <person name="Anantharaman K."/>
            <person name="Thomas B.C."/>
            <person name="Malmstrom R."/>
            <person name="Stieglmeier M."/>
            <person name="Klingl A."/>
            <person name="Woyke T."/>
            <person name="Ryan C.M."/>
            <person name="Banfield J.F."/>
        </authorList>
    </citation>
    <scope>NUCLEOTIDE SEQUENCE [LARGE SCALE GENOMIC DNA]</scope>
</reference>
<dbReference type="CDD" id="cd04186">
    <property type="entry name" value="GT_2_like_c"/>
    <property type="match status" value="1"/>
</dbReference>
<name>A0A2M7D953_9BACT</name>
<protein>
    <submittedName>
        <fullName evidence="2">Glycosyl transferase family 2</fullName>
    </submittedName>
</protein>
<dbReference type="SUPFAM" id="SSF53448">
    <property type="entry name" value="Nucleotide-diphospho-sugar transferases"/>
    <property type="match status" value="2"/>
</dbReference>
<dbReference type="GO" id="GO:0016757">
    <property type="term" value="F:glycosyltransferase activity"/>
    <property type="evidence" value="ECO:0007669"/>
    <property type="project" value="UniProtKB-KW"/>
</dbReference>
<evidence type="ECO:0000259" key="1">
    <source>
        <dbReference type="Pfam" id="PF00535"/>
    </source>
</evidence>
<gene>
    <name evidence="2" type="ORF">COS25_02590</name>
</gene>
<accession>A0A2M7D953</accession>
<dbReference type="Gene3D" id="3.90.550.10">
    <property type="entry name" value="Spore Coat Polysaccharide Biosynthesis Protein SpsA, Chain A"/>
    <property type="match status" value="2"/>
</dbReference>
<evidence type="ECO:0000313" key="3">
    <source>
        <dbReference type="Proteomes" id="UP000230864"/>
    </source>
</evidence>
<evidence type="ECO:0000313" key="2">
    <source>
        <dbReference type="EMBL" id="PIV44940.1"/>
    </source>
</evidence>
<dbReference type="InterPro" id="IPR029044">
    <property type="entry name" value="Nucleotide-diphossugar_trans"/>
</dbReference>
<keyword evidence="2" id="KW-0808">Transferase</keyword>
<dbReference type="AlphaFoldDB" id="A0A2M7D953"/>
<feature type="domain" description="Glycosyltransferase 2-like" evidence="1">
    <location>
        <begin position="356"/>
        <end position="537"/>
    </location>
</feature>
<sequence>MKSSKFWILRNRYIKLKYFRPKHFIQLASKALEIISAGKFQKFWWAMKKYVIYGWDYFKPKKRPKTDYEKWIEKNEKLNKKEIEKEIEGFGYKPKISIITPVYNVDPKWLNKCVESVRNQFYKNWELCLHDDASTKKETIECLEKWKKKGDARIKISFGKENQHISGASNEALKLATGEFVALLDNDDELSPDALYENVKLLNEYPEADFIYSDEDKIKMDGRRVDPFFKPDWSREFFLTTMYTCHLGIYRKSIVDEINGFRKGFEGSQDYDLVLRFIEKVDHKRIFHISKILYHWRKIEGSTAQKTNSKNYAYIAGKKALVDYLERNNISGNVEDGISPGAFRIKRNLKNHPLVSIIIPTKDKIDYLRPCVLSIVKKTDYPNVEIIIIDTGSREKATYDFYDEIKNDEKIKIIDYQKSEFNFAEANNWAAQKVKGKYLLFLNNDTEVINADWLTSMMEYAQLKDVGVVGSKLLFPNNTIQHMGVVIGLRGGASHAGICFPEWQFMGFPFLHAKDVVRDVSSVTAACLLIRKKIFDKVNGFNEKFKIAFNDTDLCLKVKKLGYKIIYTPYAKLIHHESVSFGRPYDDPRRSNDLFEKERRIFNSKWKISEDYHDPFYNVNLTTRNENLSLKI</sequence>
<dbReference type="CDD" id="cd04184">
    <property type="entry name" value="GT2_RfbC_Mx_like"/>
    <property type="match status" value="1"/>
</dbReference>
<dbReference type="Pfam" id="PF00535">
    <property type="entry name" value="Glycos_transf_2"/>
    <property type="match status" value="2"/>
</dbReference>
<dbReference type="EMBL" id="PETZ01000056">
    <property type="protein sequence ID" value="PIV44940.1"/>
    <property type="molecule type" value="Genomic_DNA"/>
</dbReference>
<comment type="caution">
    <text evidence="2">The sequence shown here is derived from an EMBL/GenBank/DDBJ whole genome shotgun (WGS) entry which is preliminary data.</text>
</comment>
<dbReference type="Proteomes" id="UP000230864">
    <property type="component" value="Unassembled WGS sequence"/>
</dbReference>
<proteinExistence type="predicted"/>
<dbReference type="InterPro" id="IPR001173">
    <property type="entry name" value="Glyco_trans_2-like"/>
</dbReference>
<organism evidence="2 3">
    <name type="scientific">Candidatus Nealsonbacteria bacterium CG02_land_8_20_14_3_00_37_10</name>
    <dbReference type="NCBI Taxonomy" id="1974699"/>
    <lineage>
        <taxon>Bacteria</taxon>
        <taxon>Candidatus Nealsoniibacteriota</taxon>
    </lineage>
</organism>
<dbReference type="PANTHER" id="PTHR43179">
    <property type="entry name" value="RHAMNOSYLTRANSFERASE WBBL"/>
    <property type="match status" value="1"/>
</dbReference>
<dbReference type="PANTHER" id="PTHR43179:SF7">
    <property type="entry name" value="RHAMNOSYLTRANSFERASE WBBL"/>
    <property type="match status" value="1"/>
</dbReference>
<feature type="domain" description="Glycosyltransferase 2-like" evidence="1">
    <location>
        <begin position="97"/>
        <end position="257"/>
    </location>
</feature>